<evidence type="ECO:0000256" key="3">
    <source>
        <dbReference type="ARBA" id="ARBA00022553"/>
    </source>
</evidence>
<dbReference type="InterPro" id="IPR016055">
    <property type="entry name" value="A-D-PHexomutase_a/b/a-I/II/III"/>
</dbReference>
<feature type="domain" description="Alpha-D-phosphohexomutase alpha/beta/alpha" evidence="5">
    <location>
        <begin position="142"/>
        <end position="232"/>
    </location>
</feature>
<feature type="non-terminal residue" evidence="7">
    <location>
        <position position="290"/>
    </location>
</feature>
<dbReference type="GO" id="GO:0004615">
    <property type="term" value="F:phosphomannomutase activity"/>
    <property type="evidence" value="ECO:0007669"/>
    <property type="project" value="TreeGrafter"/>
</dbReference>
<dbReference type="Gene3D" id="3.40.120.10">
    <property type="entry name" value="Alpha-D-Glucose-1,6-Bisphosphate, subunit A, domain 3"/>
    <property type="match status" value="3"/>
</dbReference>
<evidence type="ECO:0000259" key="4">
    <source>
        <dbReference type="Pfam" id="PF02878"/>
    </source>
</evidence>
<protein>
    <submittedName>
        <fullName evidence="7">Phosphoglucosamine mutase</fullName>
        <ecNumber evidence="7">5.4.2.10</ecNumber>
    </submittedName>
</protein>
<dbReference type="GO" id="GO:0005975">
    <property type="term" value="P:carbohydrate metabolic process"/>
    <property type="evidence" value="ECO:0007669"/>
    <property type="project" value="InterPro"/>
</dbReference>
<feature type="domain" description="Alpha-D-phosphohexomutase alpha/beta/alpha" evidence="4">
    <location>
        <begin position="1"/>
        <end position="120"/>
    </location>
</feature>
<dbReference type="SUPFAM" id="SSF53738">
    <property type="entry name" value="Phosphoglucomutase, first 3 domains"/>
    <property type="match status" value="3"/>
</dbReference>
<dbReference type="InterPro" id="IPR005841">
    <property type="entry name" value="Alpha-D-phosphohexomutase_SF"/>
</dbReference>
<dbReference type="Pfam" id="PF02878">
    <property type="entry name" value="PGM_PMM_I"/>
    <property type="match status" value="1"/>
</dbReference>
<evidence type="ECO:0000313" key="7">
    <source>
        <dbReference type="EMBL" id="CAA9385698.1"/>
    </source>
</evidence>
<keyword evidence="3" id="KW-0597">Phosphoprotein</keyword>
<dbReference type="PANTHER" id="PTHR42946">
    <property type="entry name" value="PHOSPHOHEXOSE MUTASE"/>
    <property type="match status" value="1"/>
</dbReference>
<dbReference type="GO" id="GO:0006048">
    <property type="term" value="P:UDP-N-acetylglucosamine biosynthetic process"/>
    <property type="evidence" value="ECO:0007669"/>
    <property type="project" value="TreeGrafter"/>
</dbReference>
<dbReference type="PANTHER" id="PTHR42946:SF1">
    <property type="entry name" value="PHOSPHOGLUCOMUTASE (ALPHA-D-GLUCOSE-1,6-BISPHOSPHATE-DEPENDENT)"/>
    <property type="match status" value="1"/>
</dbReference>
<organism evidence="7">
    <name type="scientific">uncultured Rubrobacteraceae bacterium</name>
    <dbReference type="NCBI Taxonomy" id="349277"/>
    <lineage>
        <taxon>Bacteria</taxon>
        <taxon>Bacillati</taxon>
        <taxon>Actinomycetota</taxon>
        <taxon>Rubrobacteria</taxon>
        <taxon>Rubrobacterales</taxon>
        <taxon>Rubrobacteraceae</taxon>
        <taxon>environmental samples</taxon>
    </lineage>
</organism>
<dbReference type="PRINTS" id="PR00509">
    <property type="entry name" value="PGMPMM"/>
</dbReference>
<proteinExistence type="inferred from homology"/>
<dbReference type="EMBL" id="CADCUW010000031">
    <property type="protein sequence ID" value="CAA9385698.1"/>
    <property type="molecule type" value="Genomic_DNA"/>
</dbReference>
<dbReference type="GO" id="GO:0005829">
    <property type="term" value="C:cytosol"/>
    <property type="evidence" value="ECO:0007669"/>
    <property type="project" value="TreeGrafter"/>
</dbReference>
<name>A0A6J4NEL5_9ACTN</name>
<dbReference type="GO" id="GO:0008966">
    <property type="term" value="F:phosphoglucosamine mutase activity"/>
    <property type="evidence" value="ECO:0007669"/>
    <property type="project" value="UniProtKB-EC"/>
</dbReference>
<dbReference type="InterPro" id="IPR050060">
    <property type="entry name" value="Phosphoglucosamine_mutase"/>
</dbReference>
<comment type="cofactor">
    <cofactor evidence="1">
        <name>Mg(2+)</name>
        <dbReference type="ChEBI" id="CHEBI:18420"/>
    </cofactor>
</comment>
<dbReference type="EC" id="5.4.2.10" evidence="7"/>
<evidence type="ECO:0000259" key="5">
    <source>
        <dbReference type="Pfam" id="PF02879"/>
    </source>
</evidence>
<dbReference type="Pfam" id="PF02879">
    <property type="entry name" value="PGM_PMM_II"/>
    <property type="match status" value="1"/>
</dbReference>
<accession>A0A6J4NEL5</accession>
<dbReference type="Pfam" id="PF02880">
    <property type="entry name" value="PGM_PMM_III"/>
    <property type="match status" value="1"/>
</dbReference>
<keyword evidence="7" id="KW-0413">Isomerase</keyword>
<dbReference type="InterPro" id="IPR005845">
    <property type="entry name" value="A-D-PHexomutase_a/b/a-II"/>
</dbReference>
<dbReference type="InterPro" id="IPR005844">
    <property type="entry name" value="A-D-PHexomutase_a/b/a-I"/>
</dbReference>
<comment type="similarity">
    <text evidence="2">Belongs to the phosphohexose mutase family.</text>
</comment>
<evidence type="ECO:0000256" key="1">
    <source>
        <dbReference type="ARBA" id="ARBA00001946"/>
    </source>
</evidence>
<reference evidence="7" key="1">
    <citation type="submission" date="2020-02" db="EMBL/GenBank/DDBJ databases">
        <authorList>
            <person name="Meier V. D."/>
        </authorList>
    </citation>
    <scope>NUCLEOTIDE SEQUENCE</scope>
    <source>
        <strain evidence="7">AVDCRST_MAG01</strain>
    </source>
</reference>
<evidence type="ECO:0000259" key="6">
    <source>
        <dbReference type="Pfam" id="PF02880"/>
    </source>
</evidence>
<gene>
    <name evidence="7" type="ORF">AVDCRST_MAG01-01-213</name>
</gene>
<dbReference type="GO" id="GO:0009252">
    <property type="term" value="P:peptidoglycan biosynthetic process"/>
    <property type="evidence" value="ECO:0007669"/>
    <property type="project" value="TreeGrafter"/>
</dbReference>
<feature type="domain" description="Alpha-D-phosphohexomutase alpha/beta/alpha" evidence="6">
    <location>
        <begin position="236"/>
        <end position="290"/>
    </location>
</feature>
<evidence type="ECO:0000256" key="2">
    <source>
        <dbReference type="ARBA" id="ARBA00010231"/>
    </source>
</evidence>
<sequence>MRGVANRDLTPEDAVRLGLAAARAFGGTVLVGRDTRLSGGMLSGALAAGLSAGGARVLDLGVIPTPGVAALAPRLGATAAAVVSASHNPFGDNGIKFFSGEGRKLPLEKEREIEALTTRDAPRPTGEGIGPVETAEDAAGLYVDGVLERLSPRAGGMKVLLDCANGAASRAAPETFRRLGADVTVVGADPTGTNINEGCGSTHVGTLDASGHDVAFAFDGDADRVLAVDEEGRVVDGDKILAILARDLKERGALGGGVVVTVMSNLGFFKAMEAMGVPYRVTPVGDRHVA</sequence>
<dbReference type="InterPro" id="IPR005846">
    <property type="entry name" value="A-D-PHexomutase_a/b/a-III"/>
</dbReference>
<dbReference type="AlphaFoldDB" id="A0A6J4NEL5"/>